<comment type="caution">
    <text evidence="6">The sequence shown here is derived from an EMBL/GenBank/DDBJ whole genome shotgun (WGS) entry which is preliminary data.</text>
</comment>
<dbReference type="InterPro" id="IPR005311">
    <property type="entry name" value="PBP_dimer"/>
</dbReference>
<dbReference type="Gene3D" id="3.30.450.330">
    <property type="match status" value="1"/>
</dbReference>
<feature type="domain" description="Penicillin-binding protein dimerisation" evidence="5">
    <location>
        <begin position="13"/>
        <end position="159"/>
    </location>
</feature>
<dbReference type="PANTHER" id="PTHR30627">
    <property type="entry name" value="PEPTIDOGLYCAN D,D-TRANSPEPTIDASE"/>
    <property type="match status" value="1"/>
</dbReference>
<keyword evidence="2" id="KW-0378">Hydrolase</keyword>
<dbReference type="Gene3D" id="3.90.1310.10">
    <property type="entry name" value="Penicillin-binding protein 2a (Domain 2)"/>
    <property type="match status" value="1"/>
</dbReference>
<dbReference type="AlphaFoldDB" id="A0A7C9JRT8"/>
<protein>
    <submittedName>
        <fullName evidence="6">Penicillin-binding protein 2</fullName>
    </submittedName>
</protein>
<sequence>MAVENHTSVEVLEPRRGTIYDRNGTVLAISVDAVDIYVNPSESEDPGAESQAIASVLGGDPAEYLDKLTRKGTYQILVKKVDPEVGDAAKALGIDCVHVKQTTRREYPQGEIAGQVVGACSLETDEERNREYYVGLSGIEAYYDSLLAGTPGTSSVEVGLGGLPKPGGESVVEPAVDGQDIVLSIDLELQKYVQERLVKGVDDVEGTGGSAIVMDSETGEIYAAASLPFFNPADRTKVEERATELRCITDTFEPGSIFKTVSMLSILENTSMTPDTEIFCPSYIQADIYTISDAHERGDATFTLREILDKSSNVGISLATEQMGFRALYDSIVRYNLNSRTGVDFPGEGEAGTNVLGWLGDYENWDIVKCYNASFGQGLSVTPLQMTRFYGALINDGVECTPHFLMSYARTGETVEYPTTRISDDGEAIDTLVDMLGTVVSDGTGTSAAIEGYTVAGKTATGEIYDEENGGYREGVYNLAFTGFLPNSSSRLVCFVGANEVPGDRTVAPVFRDIMAKAIDRFRISPEES</sequence>
<dbReference type="EMBL" id="QWKH01000130">
    <property type="protein sequence ID" value="NBI35475.1"/>
    <property type="molecule type" value="Genomic_DNA"/>
</dbReference>
<dbReference type="InterPro" id="IPR001460">
    <property type="entry name" value="PCN-bd_Tpept"/>
</dbReference>
<dbReference type="InterPro" id="IPR036138">
    <property type="entry name" value="PBP_dimer_sf"/>
</dbReference>
<feature type="domain" description="Penicillin-binding protein transpeptidase" evidence="4">
    <location>
        <begin position="209"/>
        <end position="515"/>
    </location>
</feature>
<gene>
    <name evidence="6" type="ORF">D1639_10650</name>
</gene>
<keyword evidence="2" id="KW-0121">Carboxypeptidase</keyword>
<dbReference type="GO" id="GO:0005886">
    <property type="term" value="C:plasma membrane"/>
    <property type="evidence" value="ECO:0007669"/>
    <property type="project" value="TreeGrafter"/>
</dbReference>
<name>A0A7C9JRT8_9BACT</name>
<dbReference type="PANTHER" id="PTHR30627:SF1">
    <property type="entry name" value="PEPTIDOGLYCAN D,D-TRANSPEPTIDASE FTSI"/>
    <property type="match status" value="1"/>
</dbReference>
<dbReference type="GO" id="GO:0008658">
    <property type="term" value="F:penicillin binding"/>
    <property type="evidence" value="ECO:0007669"/>
    <property type="project" value="InterPro"/>
</dbReference>
<dbReference type="GO" id="GO:0071555">
    <property type="term" value="P:cell wall organization"/>
    <property type="evidence" value="ECO:0007669"/>
    <property type="project" value="TreeGrafter"/>
</dbReference>
<organism evidence="6">
    <name type="scientific">Muribaculaceae bacterium Z82</name>
    <dbReference type="NCBI Taxonomy" id="2304548"/>
    <lineage>
        <taxon>Bacteria</taxon>
        <taxon>Pseudomonadati</taxon>
        <taxon>Bacteroidota</taxon>
        <taxon>Bacteroidia</taxon>
        <taxon>Bacteroidales</taxon>
        <taxon>Muribaculaceae</taxon>
    </lineage>
</organism>
<dbReference type="Pfam" id="PF00905">
    <property type="entry name" value="Transpeptidase"/>
    <property type="match status" value="1"/>
</dbReference>
<keyword evidence="3" id="KW-0472">Membrane</keyword>
<dbReference type="SUPFAM" id="SSF56601">
    <property type="entry name" value="beta-lactamase/transpeptidase-like"/>
    <property type="match status" value="1"/>
</dbReference>
<keyword evidence="2" id="KW-0645">Protease</keyword>
<proteinExistence type="predicted"/>
<dbReference type="InterPro" id="IPR012338">
    <property type="entry name" value="Beta-lactam/transpept-like"/>
</dbReference>
<evidence type="ECO:0000256" key="2">
    <source>
        <dbReference type="ARBA" id="ARBA00022645"/>
    </source>
</evidence>
<dbReference type="Gene3D" id="3.40.710.10">
    <property type="entry name" value="DD-peptidase/beta-lactamase superfamily"/>
    <property type="match status" value="1"/>
</dbReference>
<evidence type="ECO:0000259" key="5">
    <source>
        <dbReference type="Pfam" id="PF03717"/>
    </source>
</evidence>
<dbReference type="GO" id="GO:0004180">
    <property type="term" value="F:carboxypeptidase activity"/>
    <property type="evidence" value="ECO:0007669"/>
    <property type="project" value="UniProtKB-KW"/>
</dbReference>
<evidence type="ECO:0000256" key="3">
    <source>
        <dbReference type="ARBA" id="ARBA00023136"/>
    </source>
</evidence>
<evidence type="ECO:0000313" key="6">
    <source>
        <dbReference type="EMBL" id="NBI35475.1"/>
    </source>
</evidence>
<dbReference type="Pfam" id="PF03717">
    <property type="entry name" value="PBP_dimer"/>
    <property type="match status" value="1"/>
</dbReference>
<reference evidence="6" key="1">
    <citation type="submission" date="2018-08" db="EMBL/GenBank/DDBJ databases">
        <title>Murine metabolic-syndrome-specific gut microbial biobank.</title>
        <authorList>
            <person name="Liu C."/>
        </authorList>
    </citation>
    <scope>NUCLEOTIDE SEQUENCE [LARGE SCALE GENOMIC DNA]</scope>
    <source>
        <strain evidence="6">Z82</strain>
    </source>
</reference>
<comment type="subcellular location">
    <subcellularLocation>
        <location evidence="1">Membrane</location>
    </subcellularLocation>
</comment>
<dbReference type="InterPro" id="IPR050515">
    <property type="entry name" value="Beta-lactam/transpept"/>
</dbReference>
<evidence type="ECO:0000259" key="4">
    <source>
        <dbReference type="Pfam" id="PF00905"/>
    </source>
</evidence>
<dbReference type="SUPFAM" id="SSF56519">
    <property type="entry name" value="Penicillin binding protein dimerisation domain"/>
    <property type="match status" value="1"/>
</dbReference>
<evidence type="ECO:0000256" key="1">
    <source>
        <dbReference type="ARBA" id="ARBA00004370"/>
    </source>
</evidence>
<accession>A0A7C9JRT8</accession>